<dbReference type="Pfam" id="PF20178">
    <property type="entry name" value="ToxA_N"/>
    <property type="match status" value="2"/>
</dbReference>
<organism evidence="3 4">
    <name type="scientific">Pseudomonas syringae</name>
    <dbReference type="NCBI Taxonomy" id="317"/>
    <lineage>
        <taxon>Bacteria</taxon>
        <taxon>Pseudomonadati</taxon>
        <taxon>Pseudomonadota</taxon>
        <taxon>Gammaproteobacteria</taxon>
        <taxon>Pseudomonadales</taxon>
        <taxon>Pseudomonadaceae</taxon>
        <taxon>Pseudomonas</taxon>
    </lineage>
</organism>
<dbReference type="EMBL" id="JPQT01000097">
    <property type="protein sequence ID" value="KFE52613.1"/>
    <property type="molecule type" value="Genomic_DNA"/>
</dbReference>
<proteinExistence type="predicted"/>
<feature type="domain" description="Dermonecrotic toxin N-terminal" evidence="1">
    <location>
        <begin position="86"/>
        <end position="290"/>
    </location>
</feature>
<comment type="caution">
    <text evidence="3">The sequence shown here is derived from an EMBL/GenBank/DDBJ whole genome shotgun (WGS) entry which is preliminary data.</text>
</comment>
<dbReference type="Proteomes" id="UP000028643">
    <property type="component" value="Unassembled WGS sequence"/>
</dbReference>
<protein>
    <submittedName>
        <fullName evidence="3">Uncharacterized protein</fullName>
    </submittedName>
</protein>
<evidence type="ECO:0000313" key="3">
    <source>
        <dbReference type="EMBL" id="KFE52613.1"/>
    </source>
</evidence>
<feature type="domain" description="Dermonecrotic toxin N-terminal" evidence="1">
    <location>
        <begin position="395"/>
        <end position="660"/>
    </location>
</feature>
<sequence length="1088" mass="121910">MPIFNTVSNGSAQKQDSLNSSGSFATSPFYYSPAPIAAAAPAAPSLTLKSVRALRASPSMKLVANSALLLKAYQLDMDCPPMWSGYVRDQLTRRLRQLTGKALDPDTLFIRLTHDTQPAVESDGREQYTKQFSLTELATISFNVPAMQALLGATLADTALDDSLPDFMASNAMDVILNAPWAADYKALINAFWARHEATFRALAKLSFLHDLHTHFAQRKLGWEGYHLGLDILGLRDFPDNPECLEYPATGTLSSVSMLSLNGRRAPGVFQLRSHTTSHCFIHQPGDAAQPTEYISDDPQRMTRMLLDALNATGGVQITDAAENEAVVVPELSTVEGDFFVAITKVQKQLSLDYLHREAMTDVEPVTEHPWLKPIRSALNLVSAADLWQTRPTVLQRVPAPLKTAARLMRKVMKDEHGLDINPDQVFIRYVRGKTFTPLGSARVPITQVKTPAGLPISLSQALINNYRVEHAEGYLDHDARTIVYIDATQNGHAVDIQELAVTPQAIENHIRKIDFLRVMTRRVERFWDRHQDSVEQCFKTTFMTQAVVCLKARLLFKSGFDIVVKALEQLYVKPRSGVIERTTLGFYLQYSVFEGMQEIYCPGLLVFREQGRAQRVLYQAGLAKCFIEFDSDEAIVQYVQKAAKNQQWRESVLNYVPLRHHQRLSYILQIWAGELSPREPTSLLRPWTDTLYNHDAHTAAGHNLCSKHLTVSPFRYMAQALRQNGLMDAQDVIVTSNEVLLNYWTRQFNHLQILLAPMSFLLTPALIATLATEAGIVSLNIASANLPGARHEEKRQAALAVLSLGFLQLSPYTPALLRSLGKLVRSTKFVTTSATLTNNTRSFSGLLNRSMHTRHTRLEKFFDTDSLLKTWNIPGHPQFGTSPVKTWKLTHKFLLWTSDRGKARTLVVSTHGYYLPWSKNTLIPNGTELHVYAPHGYTLLDPSLHHVVQQRVKPFGILDNQANTWVAAPNTPPSYVLTDKLLAGTSQSGKIKNYTLSKFQSPDGESYHYISHVVRNSNLSPFSGRLLRTPMDVLTVRKRLGMADPTLEELFKSLFDHGIRYDKILLLHCRCSAFKAMNGTAPVYPGS</sequence>
<dbReference type="InterPro" id="IPR049002">
    <property type="entry name" value="Stv"/>
</dbReference>
<dbReference type="Pfam" id="PF21527">
    <property type="entry name" value="Stv"/>
    <property type="match status" value="1"/>
</dbReference>
<feature type="domain" description="Putative adhesin Stv" evidence="2">
    <location>
        <begin position="906"/>
        <end position="1071"/>
    </location>
</feature>
<evidence type="ECO:0000259" key="1">
    <source>
        <dbReference type="Pfam" id="PF20178"/>
    </source>
</evidence>
<evidence type="ECO:0000259" key="2">
    <source>
        <dbReference type="Pfam" id="PF21527"/>
    </source>
</evidence>
<dbReference type="AlphaFoldDB" id="A0A085VB00"/>
<accession>A0A085VB00</accession>
<dbReference type="InterPro" id="IPR046673">
    <property type="entry name" value="ToxA_N"/>
</dbReference>
<dbReference type="PATRIC" id="fig|317.174.peg.1903"/>
<reference evidence="3 4" key="1">
    <citation type="submission" date="2014-07" db="EMBL/GenBank/DDBJ databases">
        <title>Draft Genome Sequences of Environmental Pseudomonas syringae strains.</title>
        <authorList>
            <person name="Baltrus D.A."/>
            <person name="Berge O."/>
            <person name="Morris C."/>
        </authorList>
    </citation>
    <scope>NUCLEOTIDE SEQUENCE [LARGE SCALE GENOMIC DNA]</scope>
    <source>
        <strain evidence="3 4">CEB003</strain>
    </source>
</reference>
<gene>
    <name evidence="3" type="ORF">IV02_09310</name>
</gene>
<evidence type="ECO:0000313" key="4">
    <source>
        <dbReference type="Proteomes" id="UP000028643"/>
    </source>
</evidence>
<name>A0A085VB00_PSESX</name>